<dbReference type="InterPro" id="IPR029068">
    <property type="entry name" value="Glyas_Bleomycin-R_OHBP_Dase"/>
</dbReference>
<name>A0A9D1S5B1_9FIRM</name>
<sequence length="113" mass="12903">MLNIGSIVWGVRDVRRAVDFWGRALDYVLKYPASDDWAVLVPRNGDGVQISFKLVTSLRARRHHIDLFADDLAAEVKRLLALGATRTEWRYEPYADYVVLLDPDGIPFCVVQK</sequence>
<dbReference type="Pfam" id="PF18029">
    <property type="entry name" value="Glyoxalase_6"/>
    <property type="match status" value="1"/>
</dbReference>
<dbReference type="AlphaFoldDB" id="A0A9D1S5B1"/>
<comment type="caution">
    <text evidence="2">The sequence shown here is derived from an EMBL/GenBank/DDBJ whole genome shotgun (WGS) entry which is preliminary data.</text>
</comment>
<dbReference type="Gene3D" id="3.10.180.10">
    <property type="entry name" value="2,3-Dihydroxybiphenyl 1,2-Dioxygenase, domain 1"/>
    <property type="match status" value="1"/>
</dbReference>
<accession>A0A9D1S5B1</accession>
<dbReference type="Proteomes" id="UP000824123">
    <property type="component" value="Unassembled WGS sequence"/>
</dbReference>
<reference evidence="2" key="2">
    <citation type="journal article" date="2021" name="PeerJ">
        <title>Extensive microbial diversity within the chicken gut microbiome revealed by metagenomics and culture.</title>
        <authorList>
            <person name="Gilroy R."/>
            <person name="Ravi A."/>
            <person name="Getino M."/>
            <person name="Pursley I."/>
            <person name="Horton D.L."/>
            <person name="Alikhan N.F."/>
            <person name="Baker D."/>
            <person name="Gharbi K."/>
            <person name="Hall N."/>
            <person name="Watson M."/>
            <person name="Adriaenssens E.M."/>
            <person name="Foster-Nyarko E."/>
            <person name="Jarju S."/>
            <person name="Secka A."/>
            <person name="Antonio M."/>
            <person name="Oren A."/>
            <person name="Chaudhuri R.R."/>
            <person name="La Ragione R."/>
            <person name="Hildebrand F."/>
            <person name="Pallen M.J."/>
        </authorList>
    </citation>
    <scope>NUCLEOTIDE SEQUENCE</scope>
    <source>
        <strain evidence="2">ChiSxjej2B14-8506</strain>
    </source>
</reference>
<dbReference type="InterPro" id="IPR037523">
    <property type="entry name" value="VOC_core"/>
</dbReference>
<dbReference type="EMBL" id="DVNK01000041">
    <property type="protein sequence ID" value="HIU46988.1"/>
    <property type="molecule type" value="Genomic_DNA"/>
</dbReference>
<dbReference type="PANTHER" id="PTHR35908:SF1">
    <property type="entry name" value="CONSERVED PROTEIN"/>
    <property type="match status" value="1"/>
</dbReference>
<dbReference type="CDD" id="cd06587">
    <property type="entry name" value="VOC"/>
    <property type="match status" value="1"/>
</dbReference>
<dbReference type="PROSITE" id="PS51819">
    <property type="entry name" value="VOC"/>
    <property type="match status" value="1"/>
</dbReference>
<dbReference type="PANTHER" id="PTHR35908">
    <property type="entry name" value="HYPOTHETICAL FUSION PROTEIN"/>
    <property type="match status" value="1"/>
</dbReference>
<protein>
    <submittedName>
        <fullName evidence="2">VOC family protein</fullName>
    </submittedName>
</protein>
<dbReference type="InterPro" id="IPR041581">
    <property type="entry name" value="Glyoxalase_6"/>
</dbReference>
<gene>
    <name evidence="2" type="ORF">IAC59_06985</name>
</gene>
<evidence type="ECO:0000313" key="2">
    <source>
        <dbReference type="EMBL" id="HIU46988.1"/>
    </source>
</evidence>
<feature type="domain" description="VOC" evidence="1">
    <location>
        <begin position="3"/>
        <end position="113"/>
    </location>
</feature>
<organism evidence="2 3">
    <name type="scientific">Candidatus Fimadaptatus faecigallinarum</name>
    <dbReference type="NCBI Taxonomy" id="2840814"/>
    <lineage>
        <taxon>Bacteria</taxon>
        <taxon>Bacillati</taxon>
        <taxon>Bacillota</taxon>
        <taxon>Clostridia</taxon>
        <taxon>Eubacteriales</taxon>
        <taxon>Candidatus Fimadaptatus</taxon>
    </lineage>
</organism>
<proteinExistence type="predicted"/>
<evidence type="ECO:0000259" key="1">
    <source>
        <dbReference type="PROSITE" id="PS51819"/>
    </source>
</evidence>
<reference evidence="2" key="1">
    <citation type="submission" date="2020-10" db="EMBL/GenBank/DDBJ databases">
        <authorList>
            <person name="Gilroy R."/>
        </authorList>
    </citation>
    <scope>NUCLEOTIDE SEQUENCE</scope>
    <source>
        <strain evidence="2">ChiSxjej2B14-8506</strain>
    </source>
</reference>
<dbReference type="SUPFAM" id="SSF54593">
    <property type="entry name" value="Glyoxalase/Bleomycin resistance protein/Dihydroxybiphenyl dioxygenase"/>
    <property type="match status" value="1"/>
</dbReference>
<evidence type="ECO:0000313" key="3">
    <source>
        <dbReference type="Proteomes" id="UP000824123"/>
    </source>
</evidence>